<dbReference type="PANTHER" id="PTHR30572">
    <property type="entry name" value="MEMBRANE COMPONENT OF TRANSPORTER-RELATED"/>
    <property type="match status" value="1"/>
</dbReference>
<protein>
    <submittedName>
        <fullName evidence="9">Uncharacterized protein</fullName>
    </submittedName>
</protein>
<feature type="domain" description="ABC3 transporter permease C-terminal" evidence="7">
    <location>
        <begin position="305"/>
        <end position="416"/>
    </location>
</feature>
<dbReference type="Pfam" id="PF02687">
    <property type="entry name" value="FtsX"/>
    <property type="match status" value="2"/>
</dbReference>
<comment type="caution">
    <text evidence="9">The sequence shown here is derived from an EMBL/GenBank/DDBJ whole genome shotgun (WGS) entry which is preliminary data.</text>
</comment>
<name>A0A2U2PFF1_9SPHI</name>
<feature type="transmembrane region" description="Helical" evidence="6">
    <location>
        <begin position="395"/>
        <end position="415"/>
    </location>
</feature>
<evidence type="ECO:0000256" key="4">
    <source>
        <dbReference type="ARBA" id="ARBA00022989"/>
    </source>
</evidence>
<evidence type="ECO:0000256" key="1">
    <source>
        <dbReference type="ARBA" id="ARBA00004651"/>
    </source>
</evidence>
<evidence type="ECO:0000313" key="10">
    <source>
        <dbReference type="Proteomes" id="UP000245647"/>
    </source>
</evidence>
<gene>
    <name evidence="9" type="ORF">DDR33_13095</name>
</gene>
<feature type="transmembrane region" description="Helical" evidence="6">
    <location>
        <begin position="441"/>
        <end position="462"/>
    </location>
</feature>
<dbReference type="InterPro" id="IPR025857">
    <property type="entry name" value="MacB_PCD"/>
</dbReference>
<evidence type="ECO:0000259" key="8">
    <source>
        <dbReference type="Pfam" id="PF12704"/>
    </source>
</evidence>
<feature type="transmembrane region" description="Helical" evidence="6">
    <location>
        <begin position="299"/>
        <end position="320"/>
    </location>
</feature>
<keyword evidence="4 6" id="KW-1133">Transmembrane helix</keyword>
<dbReference type="EMBL" id="QEAS01000010">
    <property type="protein sequence ID" value="PWG80131.1"/>
    <property type="molecule type" value="Genomic_DNA"/>
</dbReference>
<dbReference type="RefSeq" id="WP_109416248.1">
    <property type="nucleotide sequence ID" value="NZ_QEAS01000010.1"/>
</dbReference>
<keyword evidence="3 6" id="KW-0812">Transmembrane</keyword>
<dbReference type="Pfam" id="PF12704">
    <property type="entry name" value="MacB_PCD"/>
    <property type="match status" value="2"/>
</dbReference>
<keyword evidence="2" id="KW-1003">Cell membrane</keyword>
<feature type="transmembrane region" description="Helical" evidence="6">
    <location>
        <begin position="723"/>
        <end position="743"/>
    </location>
</feature>
<feature type="transmembrane region" description="Helical" evidence="6">
    <location>
        <begin position="353"/>
        <end position="375"/>
    </location>
</feature>
<proteinExistence type="predicted"/>
<dbReference type="OrthoDB" id="786227at2"/>
<evidence type="ECO:0000313" key="9">
    <source>
        <dbReference type="EMBL" id="PWG80131.1"/>
    </source>
</evidence>
<evidence type="ECO:0000256" key="6">
    <source>
        <dbReference type="SAM" id="Phobius"/>
    </source>
</evidence>
<keyword evidence="10" id="KW-1185">Reference proteome</keyword>
<feature type="domain" description="MacB-like periplasmic core" evidence="8">
    <location>
        <begin position="35"/>
        <end position="256"/>
    </location>
</feature>
<evidence type="ECO:0000256" key="2">
    <source>
        <dbReference type="ARBA" id="ARBA00022475"/>
    </source>
</evidence>
<dbReference type="InterPro" id="IPR050250">
    <property type="entry name" value="Macrolide_Exporter_MacB"/>
</dbReference>
<sequence length="802" mass="89810">MKRIKEIRNPRTSLYGLSEYLKIAGRILLRNKLISGINLISLSTGICTVLLITAFISNEYNFDTFHEKGSRIFRAGFDYMSQGKLDGQGVSEFSASFGPDAKAELPGIEEFCRLTNSDESYINYKNQSLKVKGMVYADSTFFKLFSFKLLRGTPSSVLREPGNIVLTATTATKIFGNIDKAVGKIVKLDDKKTVIVTGVVEDIPANTDIRYESLISFSTLNTDSTIFLGWRGGYRYTTWLLLDKAANKEDLEKALPAFMWRHLNKQDAAFGDKTEAGLQPLSEIHLNHNSDSAVLKRNIRIFCTIALLILVISCVNYINFSMAQSVTRFKEIGIRRVLGAENMQLRIRWFTEALLTTGIAFVIAAALIFSLSPLFRQFTGNHFSVPAIFNNSVLLLASAILFVLLAAGTGFYLSFYHSGANILSNPVFPLSGIGNRFRGRWLIMLQFIVSITLISCTFVMYMQIRFVKTRPTGFDREKVLIVPLTGHKTNEVSAVIKHSISNLSNVSSVSAISEVPVEGITRNGFTPEGQTQAMMIHQLDADEDFLKTFQLHLLSGHYFRQGTNMDQDGYIINETLAKTLGWKDPVGKTINRDGSHKIIGVVKDFHFASLRERIGPLIITNQPWQGYDYLVVRYTSNPSLLISEIESIWKNNSPLPFEYWFLDSQFDWMYKGEQRFMTMLAAFSAISIALSLSGVFGLVSLSIQRRLKEISIRKVLGASVTEIVKLTSSSLLLLVLIASLIAFPAGSYLMSVWLQDFAYRISVSWWMIASGGFVVLLVTFLTVSTRVIKAAFINPAEILRNE</sequence>
<dbReference type="PANTHER" id="PTHR30572:SF18">
    <property type="entry name" value="ABC-TYPE MACROLIDE FAMILY EXPORT SYSTEM PERMEASE COMPONENT 2"/>
    <property type="match status" value="1"/>
</dbReference>
<accession>A0A2U2PFF1</accession>
<reference evidence="9 10" key="1">
    <citation type="submission" date="2018-04" db="EMBL/GenBank/DDBJ databases">
        <title>Pedobacter chongqingensis sp. nov., isolated from a rottenly hemp rope.</title>
        <authorList>
            <person name="Cai Y."/>
        </authorList>
    </citation>
    <scope>NUCLEOTIDE SEQUENCE [LARGE SCALE GENOMIC DNA]</scope>
    <source>
        <strain evidence="9 10">FJ4-8</strain>
    </source>
</reference>
<comment type="subcellular location">
    <subcellularLocation>
        <location evidence="1">Cell membrane</location>
        <topology evidence="1">Multi-pass membrane protein</topology>
    </subcellularLocation>
</comment>
<feature type="domain" description="ABC3 transporter permease C-terminal" evidence="7">
    <location>
        <begin position="682"/>
        <end position="795"/>
    </location>
</feature>
<feature type="transmembrane region" description="Helical" evidence="6">
    <location>
        <begin position="36"/>
        <end position="56"/>
    </location>
</feature>
<organism evidence="9 10">
    <name type="scientific">Pararcticibacter amylolyticus</name>
    <dbReference type="NCBI Taxonomy" id="2173175"/>
    <lineage>
        <taxon>Bacteria</taxon>
        <taxon>Pseudomonadati</taxon>
        <taxon>Bacteroidota</taxon>
        <taxon>Sphingobacteriia</taxon>
        <taxon>Sphingobacteriales</taxon>
        <taxon>Sphingobacteriaceae</taxon>
        <taxon>Pararcticibacter</taxon>
    </lineage>
</organism>
<evidence type="ECO:0000259" key="7">
    <source>
        <dbReference type="Pfam" id="PF02687"/>
    </source>
</evidence>
<feature type="transmembrane region" description="Helical" evidence="6">
    <location>
        <begin position="763"/>
        <end position="783"/>
    </location>
</feature>
<feature type="transmembrane region" description="Helical" evidence="6">
    <location>
        <begin position="679"/>
        <end position="703"/>
    </location>
</feature>
<dbReference type="InterPro" id="IPR003838">
    <property type="entry name" value="ABC3_permease_C"/>
</dbReference>
<evidence type="ECO:0000256" key="3">
    <source>
        <dbReference type="ARBA" id="ARBA00022692"/>
    </source>
</evidence>
<keyword evidence="5 6" id="KW-0472">Membrane</keyword>
<dbReference type="Proteomes" id="UP000245647">
    <property type="component" value="Unassembled WGS sequence"/>
</dbReference>
<feature type="domain" description="MacB-like periplasmic core" evidence="8">
    <location>
        <begin position="500"/>
        <end position="606"/>
    </location>
</feature>
<dbReference type="GO" id="GO:0022857">
    <property type="term" value="F:transmembrane transporter activity"/>
    <property type="evidence" value="ECO:0007669"/>
    <property type="project" value="TreeGrafter"/>
</dbReference>
<evidence type="ECO:0000256" key="5">
    <source>
        <dbReference type="ARBA" id="ARBA00023136"/>
    </source>
</evidence>
<dbReference type="GO" id="GO:0005886">
    <property type="term" value="C:plasma membrane"/>
    <property type="evidence" value="ECO:0007669"/>
    <property type="project" value="UniProtKB-SubCell"/>
</dbReference>
<dbReference type="AlphaFoldDB" id="A0A2U2PFF1"/>